<dbReference type="AlphaFoldDB" id="A0A0F6Z7J5"/>
<dbReference type="PANTHER" id="PTHR30023">
    <property type="entry name" value="D-ALANYL-D-ALANINE CARBOXYPEPTIDASE"/>
    <property type="match status" value="1"/>
</dbReference>
<keyword evidence="3" id="KW-1133">Transmembrane helix</keyword>
<dbReference type="GO" id="GO:0004185">
    <property type="term" value="F:serine-type carboxypeptidase activity"/>
    <property type="evidence" value="ECO:0007669"/>
    <property type="project" value="InterPro"/>
</dbReference>
<evidence type="ECO:0000313" key="4">
    <source>
        <dbReference type="EMBL" id="AKF28472.1"/>
    </source>
</evidence>
<keyword evidence="5" id="KW-1185">Reference proteome</keyword>
<feature type="transmembrane region" description="Helical" evidence="3">
    <location>
        <begin position="6"/>
        <end position="27"/>
    </location>
</feature>
<dbReference type="Gene3D" id="3.50.80.20">
    <property type="entry name" value="D-Ala-D-Ala carboxypeptidase C, peptidase S13"/>
    <property type="match status" value="1"/>
</dbReference>
<evidence type="ECO:0000256" key="2">
    <source>
        <dbReference type="ARBA" id="ARBA00022801"/>
    </source>
</evidence>
<dbReference type="EMBL" id="CP011309">
    <property type="protein sequence ID" value="AKF28472.1"/>
    <property type="molecule type" value="Genomic_DNA"/>
</dbReference>
<gene>
    <name evidence="4" type="ORF">YH66_13565</name>
</gene>
<keyword evidence="4" id="KW-0645">Protease</keyword>
<dbReference type="PATRIC" id="fig|92706.3.peg.2842"/>
<dbReference type="SUPFAM" id="SSF56601">
    <property type="entry name" value="beta-lactamase/transpeptidase-like"/>
    <property type="match status" value="1"/>
</dbReference>
<dbReference type="InterPro" id="IPR000667">
    <property type="entry name" value="Peptidase_S13"/>
</dbReference>
<dbReference type="NCBIfam" id="TIGR00666">
    <property type="entry name" value="PBP4"/>
    <property type="match status" value="1"/>
</dbReference>
<dbReference type="GO" id="GO:0000270">
    <property type="term" value="P:peptidoglycan metabolic process"/>
    <property type="evidence" value="ECO:0007669"/>
    <property type="project" value="TreeGrafter"/>
</dbReference>
<evidence type="ECO:0000256" key="1">
    <source>
        <dbReference type="ARBA" id="ARBA00006096"/>
    </source>
</evidence>
<dbReference type="InterPro" id="IPR012338">
    <property type="entry name" value="Beta-lactam/transpept-like"/>
</dbReference>
<sequence>MKNAWWVGSSVGVLIAVGAVIGGGVWVNHSGFGLDHPEPMSVEMPEQLFSSAIDPDATEAPDFATLEKDLTSQAADSRLGTFVGVARDVESGEVVWEQNQGTAVRPASATKILTAAVALYELGREDTIKTEVVEGEQPGTVVIKAGGDVTLSEEMLDDLATQLDGQDIGTVLIDTSIWPDEGFASTWDPVDVDAGYIADVEPAMIEAARIGGSEGDLPRSHTPALDVAQALADRVGADTVDEGSAPDTTVLASVESDTLDQRLARMMKDSDNVMAEGIAKEVAASKDVATDSASTSKMTLEILKDKGFDLSGVSIVDNSGLSFDNLITPRLLDDILTRAATEPELSSLLTSLPIAHGTGTLEDRYVGLSGAGWVRAKTGTLTDTSALAGVVTSESGRVFTFAFVSNGSAIVPAREALDEMASILRDF</sequence>
<keyword evidence="3" id="KW-0472">Membrane</keyword>
<dbReference type="HOGENOM" id="CLU_017692_0_0_11"/>
<dbReference type="Pfam" id="PF02113">
    <property type="entry name" value="Peptidase_S13"/>
    <property type="match status" value="2"/>
</dbReference>
<dbReference type="RefSeq" id="WP_003862951.1">
    <property type="nucleotide sequence ID" value="NZ_CP011309.1"/>
</dbReference>
<keyword evidence="4" id="KW-0121">Carboxypeptidase</keyword>
<reference evidence="4 5" key="1">
    <citation type="submission" date="2015-04" db="EMBL/GenBank/DDBJ databases">
        <title>Complete Genome Sequence of Brevibacterium flavum ATCC 15168.</title>
        <authorList>
            <person name="Ahn J."/>
            <person name="Park G."/>
            <person name="Jeon W."/>
            <person name="Jang Y."/>
            <person name="Jang M."/>
            <person name="Lee H."/>
            <person name="Lee H."/>
        </authorList>
    </citation>
    <scope>NUCLEOTIDE SEQUENCE [LARGE SCALE GENOMIC DNA]</scope>
    <source>
        <strain evidence="4 5">ATCC 15168</strain>
    </source>
</reference>
<evidence type="ECO:0000313" key="5">
    <source>
        <dbReference type="Proteomes" id="UP000034037"/>
    </source>
</evidence>
<organism evidence="4 5">
    <name type="scientific">[Brevibacterium] flavum</name>
    <dbReference type="NCBI Taxonomy" id="92706"/>
    <lineage>
        <taxon>Bacteria</taxon>
        <taxon>Bacillati</taxon>
        <taxon>Actinomycetota</taxon>
        <taxon>Actinomycetes</taxon>
        <taxon>Mycobacteriales</taxon>
        <taxon>Corynebacteriaceae</taxon>
        <taxon>Corynebacterium</taxon>
    </lineage>
</organism>
<keyword evidence="2" id="KW-0378">Hydrolase</keyword>
<comment type="similarity">
    <text evidence="1">Belongs to the peptidase S13 family.</text>
</comment>
<proteinExistence type="inferred from homology"/>
<dbReference type="Proteomes" id="UP000034037">
    <property type="component" value="Chromosome"/>
</dbReference>
<dbReference type="Gene3D" id="3.40.710.10">
    <property type="entry name" value="DD-peptidase/beta-lactamase superfamily"/>
    <property type="match status" value="2"/>
</dbReference>
<keyword evidence="3" id="KW-0812">Transmembrane</keyword>
<dbReference type="GO" id="GO:0006508">
    <property type="term" value="P:proteolysis"/>
    <property type="evidence" value="ECO:0007669"/>
    <property type="project" value="InterPro"/>
</dbReference>
<protein>
    <submittedName>
        <fullName evidence="4">D-alanyl-D-alanine carboxypeptidase</fullName>
    </submittedName>
</protein>
<accession>A0A0F6Z7J5</accession>
<evidence type="ECO:0000256" key="3">
    <source>
        <dbReference type="SAM" id="Phobius"/>
    </source>
</evidence>
<dbReference type="PRINTS" id="PR00922">
    <property type="entry name" value="DADACBPTASE3"/>
</dbReference>
<dbReference type="PANTHER" id="PTHR30023:SF0">
    <property type="entry name" value="PENICILLIN-SENSITIVE CARBOXYPEPTIDASE A"/>
    <property type="match status" value="1"/>
</dbReference>
<name>A0A0F6Z7J5_9CORY</name>